<keyword evidence="5" id="KW-0560">Oxidoreductase</keyword>
<dbReference type="PANTHER" id="PTHR33711:SF5">
    <property type="entry name" value="INTRADIOL RING-CLEAVAGE DIOXYGENASE PRCA"/>
    <property type="match status" value="1"/>
</dbReference>
<dbReference type="GO" id="GO:0018576">
    <property type="term" value="F:catechol 1,2-dioxygenase activity"/>
    <property type="evidence" value="ECO:0007669"/>
    <property type="project" value="InterPro"/>
</dbReference>
<dbReference type="OrthoDB" id="5238185at2759"/>
<dbReference type="Gene3D" id="2.60.130.10">
    <property type="entry name" value="Aromatic compound dioxygenase"/>
    <property type="match status" value="1"/>
</dbReference>
<evidence type="ECO:0000313" key="10">
    <source>
        <dbReference type="Proteomes" id="UP000326565"/>
    </source>
</evidence>
<dbReference type="GO" id="GO:0008199">
    <property type="term" value="F:ferric iron binding"/>
    <property type="evidence" value="ECO:0007669"/>
    <property type="project" value="InterPro"/>
</dbReference>
<accession>A0A5N5XHP8</accession>
<dbReference type="GO" id="GO:0009712">
    <property type="term" value="P:catechol-containing compound metabolic process"/>
    <property type="evidence" value="ECO:0007669"/>
    <property type="project" value="InterPro"/>
</dbReference>
<proteinExistence type="inferred from homology"/>
<keyword evidence="6" id="KW-0408">Iron</keyword>
<dbReference type="PANTHER" id="PTHR33711">
    <property type="entry name" value="DIOXYGENASE, PUTATIVE (AFU_ORTHOLOGUE AFUA_2G02910)-RELATED"/>
    <property type="match status" value="1"/>
</dbReference>
<evidence type="ECO:0000259" key="7">
    <source>
        <dbReference type="Pfam" id="PF00775"/>
    </source>
</evidence>
<keyword evidence="4 9" id="KW-0223">Dioxygenase</keyword>
<organism evidence="9 10">
    <name type="scientific">Aspergillus leporis</name>
    <dbReference type="NCBI Taxonomy" id="41062"/>
    <lineage>
        <taxon>Eukaryota</taxon>
        <taxon>Fungi</taxon>
        <taxon>Dikarya</taxon>
        <taxon>Ascomycota</taxon>
        <taxon>Pezizomycotina</taxon>
        <taxon>Eurotiomycetes</taxon>
        <taxon>Eurotiomycetidae</taxon>
        <taxon>Eurotiales</taxon>
        <taxon>Aspergillaceae</taxon>
        <taxon>Aspergillus</taxon>
        <taxon>Aspergillus subgen. Circumdati</taxon>
    </lineage>
</organism>
<dbReference type="InterPro" id="IPR000627">
    <property type="entry name" value="Intradiol_dOase_C"/>
</dbReference>
<gene>
    <name evidence="9" type="ORF">BDV29DRAFT_187746</name>
</gene>
<dbReference type="InterPro" id="IPR015889">
    <property type="entry name" value="Intradiol_dOase_core"/>
</dbReference>
<dbReference type="AlphaFoldDB" id="A0A5N5XHP8"/>
<evidence type="ECO:0000256" key="1">
    <source>
        <dbReference type="ARBA" id="ARBA00001965"/>
    </source>
</evidence>
<sequence>MSASEEVQKITQQVVDSFGPLTTPRMREVMSSLVRHLHDFAREVSLQYDEWEAGVRYMNSVGQASTPTRNEGHRLSNILGLESLVTQISYVVAADSTQQATSPSILGPFWSPYAPYCENGDNIARSPHQGQTCVMHGHVTDLRTNRAIPNAIVDIWQASSNGKYDFQDTENQEPMNLRGKFHTNQHGYYYFYCLKPTAYSLPHDGPAWELLQALDRHSMRPAHIHLMVSHPEYVPVITQLYPDDDPYIYSDTVFAVKDDLVVNFTPRENDPKAELDLHFDIVLEPASNTISSFL</sequence>
<dbReference type="Proteomes" id="UP000326565">
    <property type="component" value="Unassembled WGS sequence"/>
</dbReference>
<feature type="domain" description="Catechol dioxygenase N-terminal" evidence="8">
    <location>
        <begin position="24"/>
        <end position="90"/>
    </location>
</feature>
<evidence type="ECO:0000256" key="4">
    <source>
        <dbReference type="ARBA" id="ARBA00022964"/>
    </source>
</evidence>
<dbReference type="EMBL" id="ML732156">
    <property type="protein sequence ID" value="KAB8078600.1"/>
    <property type="molecule type" value="Genomic_DNA"/>
</dbReference>
<reference evidence="9 10" key="1">
    <citation type="submission" date="2019-04" db="EMBL/GenBank/DDBJ databases">
        <title>Friends and foes A comparative genomics study of 23 Aspergillus species from section Flavi.</title>
        <authorList>
            <consortium name="DOE Joint Genome Institute"/>
            <person name="Kjaerbolling I."/>
            <person name="Vesth T."/>
            <person name="Frisvad J.C."/>
            <person name="Nybo J.L."/>
            <person name="Theobald S."/>
            <person name="Kildgaard S."/>
            <person name="Isbrandt T."/>
            <person name="Kuo A."/>
            <person name="Sato A."/>
            <person name="Lyhne E.K."/>
            <person name="Kogle M.E."/>
            <person name="Wiebenga A."/>
            <person name="Kun R.S."/>
            <person name="Lubbers R.J."/>
            <person name="Makela M.R."/>
            <person name="Barry K."/>
            <person name="Chovatia M."/>
            <person name="Clum A."/>
            <person name="Daum C."/>
            <person name="Haridas S."/>
            <person name="He G."/>
            <person name="LaButti K."/>
            <person name="Lipzen A."/>
            <person name="Mondo S."/>
            <person name="Riley R."/>
            <person name="Salamov A."/>
            <person name="Simmons B.A."/>
            <person name="Magnuson J.K."/>
            <person name="Henrissat B."/>
            <person name="Mortensen U.H."/>
            <person name="Larsen T.O."/>
            <person name="Devries R.P."/>
            <person name="Grigoriev I.V."/>
            <person name="Machida M."/>
            <person name="Baker S.E."/>
            <person name="Andersen M.R."/>
        </authorList>
    </citation>
    <scope>NUCLEOTIDE SEQUENCE [LARGE SCALE GENOMIC DNA]</scope>
    <source>
        <strain evidence="9 10">CBS 151.66</strain>
    </source>
</reference>
<evidence type="ECO:0000256" key="2">
    <source>
        <dbReference type="ARBA" id="ARBA00007825"/>
    </source>
</evidence>
<evidence type="ECO:0000256" key="5">
    <source>
        <dbReference type="ARBA" id="ARBA00023002"/>
    </source>
</evidence>
<protein>
    <submittedName>
        <fullName evidence="9">Protocatechuate 3,4-dioxygenase beta subunit</fullName>
    </submittedName>
</protein>
<dbReference type="Pfam" id="PF00775">
    <property type="entry name" value="Dioxygenase_C"/>
    <property type="match status" value="1"/>
</dbReference>
<dbReference type="SUPFAM" id="SSF49482">
    <property type="entry name" value="Aromatic compound dioxygenase"/>
    <property type="match status" value="1"/>
</dbReference>
<name>A0A5N5XHP8_9EURO</name>
<dbReference type="Pfam" id="PF04444">
    <property type="entry name" value="Dioxygenase_N"/>
    <property type="match status" value="1"/>
</dbReference>
<evidence type="ECO:0000259" key="8">
    <source>
        <dbReference type="Pfam" id="PF04444"/>
    </source>
</evidence>
<evidence type="ECO:0000256" key="6">
    <source>
        <dbReference type="ARBA" id="ARBA00023004"/>
    </source>
</evidence>
<dbReference type="InterPro" id="IPR050770">
    <property type="entry name" value="Intradiol_RC_Dioxygenase"/>
</dbReference>
<comment type="cofactor">
    <cofactor evidence="1">
        <name>Fe(3+)</name>
        <dbReference type="ChEBI" id="CHEBI:29034"/>
    </cofactor>
</comment>
<evidence type="ECO:0000313" key="9">
    <source>
        <dbReference type="EMBL" id="KAB8078600.1"/>
    </source>
</evidence>
<comment type="similarity">
    <text evidence="2">Belongs to the intradiol ring-cleavage dioxygenase family.</text>
</comment>
<feature type="domain" description="Intradiol ring-cleavage dioxygenases" evidence="7">
    <location>
        <begin position="107"/>
        <end position="285"/>
    </location>
</feature>
<keyword evidence="10" id="KW-1185">Reference proteome</keyword>
<evidence type="ECO:0000256" key="3">
    <source>
        <dbReference type="ARBA" id="ARBA00022723"/>
    </source>
</evidence>
<keyword evidence="3" id="KW-0479">Metal-binding</keyword>
<dbReference type="InterPro" id="IPR007535">
    <property type="entry name" value="Catechol_dOase_N"/>
</dbReference>